<evidence type="ECO:0000256" key="2">
    <source>
        <dbReference type="ARBA" id="ARBA00008143"/>
    </source>
</evidence>
<evidence type="ECO:0000256" key="3">
    <source>
        <dbReference type="ARBA" id="ARBA00022448"/>
    </source>
</evidence>
<dbReference type="SUPFAM" id="SSF56935">
    <property type="entry name" value="Porins"/>
    <property type="match status" value="1"/>
</dbReference>
<dbReference type="GO" id="GO:0015344">
    <property type="term" value="F:siderophore uptake transmembrane transporter activity"/>
    <property type="evidence" value="ECO:0007669"/>
    <property type="project" value="TreeGrafter"/>
</dbReference>
<evidence type="ECO:0000259" key="14">
    <source>
        <dbReference type="Pfam" id="PF00593"/>
    </source>
</evidence>
<reference evidence="16 17" key="1">
    <citation type="journal article" date="2005" name="Nucleic Acids Res.">
        <title>Genomic blueprint of Hahella chejuensis, a marine microbe producing an algicidal agent.</title>
        <authorList>
            <person name="Jeong H."/>
            <person name="Yim J.H."/>
            <person name="Lee C."/>
            <person name="Choi S.-H."/>
            <person name="Park Y.K."/>
            <person name="Yoon S.H."/>
            <person name="Hur C.-G."/>
            <person name="Kang H.-Y."/>
            <person name="Kim D."/>
            <person name="Lee H.H."/>
            <person name="Park K.H."/>
            <person name="Park S.-H."/>
            <person name="Park H.-S."/>
            <person name="Lee H.K."/>
            <person name="Oh T.K."/>
            <person name="Kim J.F."/>
        </authorList>
    </citation>
    <scope>NUCLEOTIDE SEQUENCE [LARGE SCALE GENOMIC DNA]</scope>
    <source>
        <strain evidence="16 17">KCTC 2396</strain>
    </source>
</reference>
<feature type="signal peptide" evidence="13">
    <location>
        <begin position="1"/>
        <end position="26"/>
    </location>
</feature>
<dbReference type="KEGG" id="hch:HCH_04269"/>
<keyword evidence="10 11" id="KW-0998">Cell outer membrane</keyword>
<dbReference type="RefSeq" id="WP_011398043.1">
    <property type="nucleotide sequence ID" value="NC_007645.1"/>
</dbReference>
<feature type="domain" description="TonB-dependent receptor plug" evidence="15">
    <location>
        <begin position="60"/>
        <end position="169"/>
    </location>
</feature>
<dbReference type="PROSITE" id="PS52016">
    <property type="entry name" value="TONB_DEPENDENT_REC_3"/>
    <property type="match status" value="1"/>
</dbReference>
<evidence type="ECO:0000256" key="12">
    <source>
        <dbReference type="RuleBase" id="RU003357"/>
    </source>
</evidence>
<dbReference type="Proteomes" id="UP000000238">
    <property type="component" value="Chromosome"/>
</dbReference>
<dbReference type="HOGENOM" id="CLU_008287_16_0_6"/>
<keyword evidence="17" id="KW-1185">Reference proteome</keyword>
<sequence length="617" mass="69581">MKQRPSDFAKIAGCSLMALFSATSFAARDDLVLDIKGASLEQLMGLKISTLSRKQELLARAPAAVYVITRDDIRRMGVTHIAEALRYVPGLEVNRFEGGKWSVSARGFSSSTTNANKMLVLIDGRSIYSMLYSGVLWEEKDVMLEDVDRIEVVRGPGGTLWGANAVNGVINIITRNAQETQGGVVTVGAGLEERGLYQQRYGWRIGEEGYARIYGKGVYRDNSGGLGTEDDSEHLQTGFRVDLERGSQDTYTLQGDYYRGEAGSMEEFHGGNLMFNWSHTFSEQRSQQLLLYFDNTVLETTGLDDKRDIWNLEYQLRNQFGFHDVVAGLGYRVVHDEVLSPSEVSGLRPEKRNDEVKNLFIQDEIKPFGENFRFIAGTKYEVNDYSGEEWQPSVRLAYDFPDAIIWASWSKAVRVPTRLEHDLYAPGLEGAQSLLPERAKFYEVGGRKSWKKWTLDLSAYHGEYDDLRTIGTSGIRNEMTGDVRGVEVSLDYKPNPVWRLRLNASHMEMDMELDASSDSVISAESLEDTSPRDMAQLISYWDISPSWSLNAYLRYVDRIQGSNIPSFLVADLSVVWKPTEDLRAQWVLRHLGDPHPESVGVNGEVESDAAFYLGWEF</sequence>
<dbReference type="Pfam" id="PF00593">
    <property type="entry name" value="TonB_dep_Rec_b-barrel"/>
    <property type="match status" value="1"/>
</dbReference>
<dbReference type="InterPro" id="IPR039426">
    <property type="entry name" value="TonB-dep_rcpt-like"/>
</dbReference>
<dbReference type="PANTHER" id="PTHR30069:SF29">
    <property type="entry name" value="HEMOGLOBIN AND HEMOGLOBIN-HAPTOGLOBIN-BINDING PROTEIN 1-RELATED"/>
    <property type="match status" value="1"/>
</dbReference>
<dbReference type="eggNOG" id="COG4771">
    <property type="taxonomic scope" value="Bacteria"/>
</dbReference>
<dbReference type="PANTHER" id="PTHR30069">
    <property type="entry name" value="TONB-DEPENDENT OUTER MEMBRANE RECEPTOR"/>
    <property type="match status" value="1"/>
</dbReference>
<dbReference type="Pfam" id="PF07715">
    <property type="entry name" value="Plug"/>
    <property type="match status" value="1"/>
</dbReference>
<dbReference type="InterPro" id="IPR012910">
    <property type="entry name" value="Plug_dom"/>
</dbReference>
<dbReference type="InterPro" id="IPR036942">
    <property type="entry name" value="Beta-barrel_TonB_sf"/>
</dbReference>
<keyword evidence="3 11" id="KW-0813">Transport</keyword>
<evidence type="ECO:0000256" key="10">
    <source>
        <dbReference type="ARBA" id="ARBA00023237"/>
    </source>
</evidence>
<evidence type="ECO:0000256" key="5">
    <source>
        <dbReference type="ARBA" id="ARBA00022692"/>
    </source>
</evidence>
<dbReference type="OrthoDB" id="9764669at2"/>
<keyword evidence="8 11" id="KW-0472">Membrane</keyword>
<feature type="chain" id="PRO_5004215634" evidence="13">
    <location>
        <begin position="27"/>
        <end position="617"/>
    </location>
</feature>
<organism evidence="16 17">
    <name type="scientific">Hahella chejuensis (strain KCTC 2396)</name>
    <dbReference type="NCBI Taxonomy" id="349521"/>
    <lineage>
        <taxon>Bacteria</taxon>
        <taxon>Pseudomonadati</taxon>
        <taxon>Pseudomonadota</taxon>
        <taxon>Gammaproteobacteria</taxon>
        <taxon>Oceanospirillales</taxon>
        <taxon>Hahellaceae</taxon>
        <taxon>Hahella</taxon>
    </lineage>
</organism>
<keyword evidence="5 11" id="KW-0812">Transmembrane</keyword>
<keyword evidence="4 11" id="KW-1134">Transmembrane beta strand</keyword>
<evidence type="ECO:0000256" key="1">
    <source>
        <dbReference type="ARBA" id="ARBA00004571"/>
    </source>
</evidence>
<evidence type="ECO:0000313" key="16">
    <source>
        <dbReference type="EMBL" id="ABC30976.1"/>
    </source>
</evidence>
<dbReference type="InterPro" id="IPR037066">
    <property type="entry name" value="Plug_dom_sf"/>
</dbReference>
<dbReference type="Gene3D" id="2.40.170.20">
    <property type="entry name" value="TonB-dependent receptor, beta-barrel domain"/>
    <property type="match status" value="1"/>
</dbReference>
<accession>Q2SEE8</accession>
<evidence type="ECO:0000256" key="9">
    <source>
        <dbReference type="ARBA" id="ARBA00023170"/>
    </source>
</evidence>
<evidence type="ECO:0000259" key="15">
    <source>
        <dbReference type="Pfam" id="PF07715"/>
    </source>
</evidence>
<dbReference type="AlphaFoldDB" id="Q2SEE8"/>
<dbReference type="Gene3D" id="2.170.130.10">
    <property type="entry name" value="TonB-dependent receptor, plug domain"/>
    <property type="match status" value="1"/>
</dbReference>
<name>Q2SEE8_HAHCH</name>
<evidence type="ECO:0000256" key="13">
    <source>
        <dbReference type="SAM" id="SignalP"/>
    </source>
</evidence>
<evidence type="ECO:0000256" key="11">
    <source>
        <dbReference type="PROSITE-ProRule" id="PRU01360"/>
    </source>
</evidence>
<protein>
    <submittedName>
        <fullName evidence="16">Outer membrane receptor for ferrienterochelin and colicins</fullName>
    </submittedName>
</protein>
<comment type="similarity">
    <text evidence="2">Belongs to the TonB-dependent receptor family. Hemoglobin/haptoglobin binding protein subfamily.</text>
</comment>
<dbReference type="GO" id="GO:0044718">
    <property type="term" value="P:siderophore transmembrane transport"/>
    <property type="evidence" value="ECO:0007669"/>
    <property type="project" value="TreeGrafter"/>
</dbReference>
<evidence type="ECO:0000256" key="4">
    <source>
        <dbReference type="ARBA" id="ARBA00022452"/>
    </source>
</evidence>
<dbReference type="STRING" id="349521.HCH_04269"/>
<keyword evidence="6 13" id="KW-0732">Signal</keyword>
<comment type="subcellular location">
    <subcellularLocation>
        <location evidence="1 11">Cell outer membrane</location>
        <topology evidence="1 11">Multi-pass membrane protein</topology>
    </subcellularLocation>
</comment>
<feature type="domain" description="TonB-dependent receptor-like beta-barrel" evidence="14">
    <location>
        <begin position="214"/>
        <end position="584"/>
    </location>
</feature>
<evidence type="ECO:0000256" key="8">
    <source>
        <dbReference type="ARBA" id="ARBA00023136"/>
    </source>
</evidence>
<evidence type="ECO:0000256" key="7">
    <source>
        <dbReference type="ARBA" id="ARBA00023077"/>
    </source>
</evidence>
<dbReference type="GO" id="GO:0009279">
    <property type="term" value="C:cell outer membrane"/>
    <property type="evidence" value="ECO:0007669"/>
    <property type="project" value="UniProtKB-SubCell"/>
</dbReference>
<dbReference type="InterPro" id="IPR000531">
    <property type="entry name" value="Beta-barrel_TonB"/>
</dbReference>
<proteinExistence type="inferred from homology"/>
<dbReference type="EMBL" id="CP000155">
    <property type="protein sequence ID" value="ABC30976.1"/>
    <property type="molecule type" value="Genomic_DNA"/>
</dbReference>
<keyword evidence="9 16" id="KW-0675">Receptor</keyword>
<keyword evidence="7 12" id="KW-0798">TonB box</keyword>
<evidence type="ECO:0000313" key="17">
    <source>
        <dbReference type="Proteomes" id="UP000000238"/>
    </source>
</evidence>
<gene>
    <name evidence="16" type="ordered locus">HCH_04269</name>
</gene>
<evidence type="ECO:0000256" key="6">
    <source>
        <dbReference type="ARBA" id="ARBA00022729"/>
    </source>
</evidence>